<comment type="similarity">
    <text evidence="4">Belongs to the FMN-dependent alpha-hydroxy acid dehydrogenase family.</text>
</comment>
<evidence type="ECO:0000256" key="5">
    <source>
        <dbReference type="ARBA" id="ARBA00029325"/>
    </source>
</evidence>
<keyword evidence="11" id="KW-1185">Reference proteome</keyword>
<feature type="binding site" evidence="8">
    <location>
        <position position="28"/>
    </location>
    <ligand>
        <name>glyoxylate</name>
        <dbReference type="ChEBI" id="CHEBI:36655"/>
    </ligand>
</feature>
<evidence type="ECO:0000313" key="11">
    <source>
        <dbReference type="Proteomes" id="UP000677054"/>
    </source>
</evidence>
<dbReference type="InterPro" id="IPR000262">
    <property type="entry name" value="FMN-dep_DH"/>
</dbReference>
<evidence type="ECO:0000313" key="10">
    <source>
        <dbReference type="EMBL" id="CAD7250859.1"/>
    </source>
</evidence>
<keyword evidence="3" id="KW-0560">Oxidoreductase</keyword>
<feature type="binding site" evidence="8">
    <location>
        <position position="260"/>
    </location>
    <ligand>
        <name>glyoxylate</name>
        <dbReference type="ChEBI" id="CHEBI:36655"/>
    </ligand>
</feature>
<organism evidence="10">
    <name type="scientific">Darwinula stevensoni</name>
    <dbReference type="NCBI Taxonomy" id="69355"/>
    <lineage>
        <taxon>Eukaryota</taxon>
        <taxon>Metazoa</taxon>
        <taxon>Ecdysozoa</taxon>
        <taxon>Arthropoda</taxon>
        <taxon>Crustacea</taxon>
        <taxon>Oligostraca</taxon>
        <taxon>Ostracoda</taxon>
        <taxon>Podocopa</taxon>
        <taxon>Podocopida</taxon>
        <taxon>Darwinulocopina</taxon>
        <taxon>Darwinuloidea</taxon>
        <taxon>Darwinulidae</taxon>
        <taxon>Darwinula</taxon>
    </lineage>
</organism>
<keyword evidence="8" id="KW-0285">Flavoprotein</keyword>
<feature type="binding site" evidence="8">
    <location>
        <position position="265"/>
    </location>
    <ligand>
        <name>glyoxylate</name>
        <dbReference type="ChEBI" id="CHEBI:36655"/>
    </ligand>
</feature>
<feature type="binding site" evidence="8">
    <location>
        <begin position="316"/>
        <end position="317"/>
    </location>
    <ligand>
        <name>FMN</name>
        <dbReference type="ChEBI" id="CHEBI:58210"/>
    </ligand>
</feature>
<dbReference type="EMBL" id="CAJPEV010003116">
    <property type="protein sequence ID" value="CAG0898965.1"/>
    <property type="molecule type" value="Genomic_DNA"/>
</dbReference>
<evidence type="ECO:0000256" key="4">
    <source>
        <dbReference type="ARBA" id="ARBA00024042"/>
    </source>
</evidence>
<evidence type="ECO:0000256" key="3">
    <source>
        <dbReference type="ARBA" id="ARBA00023002"/>
    </source>
</evidence>
<protein>
    <recommendedName>
        <fullName evidence="2">(S)-2-hydroxy-acid oxidase</fullName>
        <ecNumber evidence="2">1.1.3.15</ecNumber>
    </recommendedName>
</protein>
<evidence type="ECO:0000259" key="9">
    <source>
        <dbReference type="PROSITE" id="PS51349"/>
    </source>
</evidence>
<comment type="catalytic activity">
    <reaction evidence="5">
        <text>a (2S)-2-hydroxycarboxylate + O2 = a 2-oxocarboxylate + H2O2</text>
        <dbReference type="Rhea" id="RHEA:16789"/>
        <dbReference type="ChEBI" id="CHEBI:15379"/>
        <dbReference type="ChEBI" id="CHEBI:16240"/>
        <dbReference type="ChEBI" id="CHEBI:35179"/>
        <dbReference type="ChEBI" id="CHEBI:58123"/>
        <dbReference type="EC" id="1.1.3.15"/>
    </reaction>
    <physiologicalReaction direction="left-to-right" evidence="5">
        <dbReference type="Rhea" id="RHEA:16790"/>
    </physiologicalReaction>
</comment>
<dbReference type="GO" id="GO:0010181">
    <property type="term" value="F:FMN binding"/>
    <property type="evidence" value="ECO:0007669"/>
    <property type="project" value="InterPro"/>
</dbReference>
<keyword evidence="8" id="KW-0288">FMN</keyword>
<feature type="binding site" evidence="8">
    <location>
        <position position="134"/>
    </location>
    <ligand>
        <name>glyoxylate</name>
        <dbReference type="ChEBI" id="CHEBI:36655"/>
    </ligand>
</feature>
<dbReference type="Pfam" id="PF01070">
    <property type="entry name" value="FMN_dh"/>
    <property type="match status" value="1"/>
</dbReference>
<name>A0A7R9FQ42_9CRUS</name>
<feature type="binding site" evidence="8">
    <location>
        <begin position="81"/>
        <end position="83"/>
    </location>
    <ligand>
        <name>FMN</name>
        <dbReference type="ChEBI" id="CHEBI:58210"/>
    </ligand>
</feature>
<dbReference type="InterPro" id="IPR012133">
    <property type="entry name" value="Alpha-hydoxy_acid_DH_FMN"/>
</dbReference>
<feature type="binding site" evidence="8">
    <location>
        <position position="132"/>
    </location>
    <ligand>
        <name>glyoxylate</name>
        <dbReference type="ChEBI" id="CHEBI:36655"/>
    </ligand>
</feature>
<comment type="cofactor">
    <cofactor evidence="1">
        <name>FMN</name>
        <dbReference type="ChEBI" id="CHEBI:58210"/>
    </cofactor>
</comment>
<dbReference type="InterPro" id="IPR037396">
    <property type="entry name" value="FMN_HAD"/>
</dbReference>
<dbReference type="FunFam" id="3.20.20.70:FF:000056">
    <property type="entry name" value="hydroxyacid oxidase 2"/>
    <property type="match status" value="1"/>
</dbReference>
<dbReference type="InterPro" id="IPR008259">
    <property type="entry name" value="FMN_hydac_DH_AS"/>
</dbReference>
<dbReference type="EC" id="1.1.3.15" evidence="2"/>
<dbReference type="InterPro" id="IPR013785">
    <property type="entry name" value="Aldolase_TIM"/>
</dbReference>
<comment type="catalytic activity">
    <reaction evidence="6">
        <text>2-hydroxyoctanoate + O2 = 2-oxooctanoate + H2O2</text>
        <dbReference type="Rhea" id="RHEA:67940"/>
        <dbReference type="ChEBI" id="CHEBI:15379"/>
        <dbReference type="ChEBI" id="CHEBI:16240"/>
        <dbReference type="ChEBI" id="CHEBI:133514"/>
        <dbReference type="ChEBI" id="CHEBI:176689"/>
    </reaction>
    <physiologicalReaction direction="left-to-right" evidence="6">
        <dbReference type="Rhea" id="RHEA:67941"/>
    </physiologicalReaction>
</comment>
<gene>
    <name evidence="10" type="ORF">DSTB1V02_LOCUS10628</name>
</gene>
<dbReference type="PANTHER" id="PTHR10578">
    <property type="entry name" value="S -2-HYDROXY-ACID OXIDASE-RELATED"/>
    <property type="match status" value="1"/>
</dbReference>
<reference evidence="10" key="1">
    <citation type="submission" date="2020-11" db="EMBL/GenBank/DDBJ databases">
        <authorList>
            <person name="Tran Van P."/>
        </authorList>
    </citation>
    <scope>NUCLEOTIDE SEQUENCE</scope>
</reference>
<proteinExistence type="inferred from homology"/>
<accession>A0A7R9FQ42</accession>
<dbReference type="PROSITE" id="PS00557">
    <property type="entry name" value="FMN_HYDROXY_ACID_DH_1"/>
    <property type="match status" value="1"/>
</dbReference>
<feature type="domain" description="FMN hydroxy acid dehydrogenase" evidence="9">
    <location>
        <begin position="2"/>
        <end position="367"/>
    </location>
</feature>
<dbReference type="PANTHER" id="PTHR10578:SF149">
    <property type="entry name" value="2-HYDROXYACID OXIDASE 2"/>
    <property type="match status" value="1"/>
</dbReference>
<dbReference type="Proteomes" id="UP000677054">
    <property type="component" value="Unassembled WGS sequence"/>
</dbReference>
<dbReference type="SUPFAM" id="SSF51395">
    <property type="entry name" value="FMN-linked oxidoreductases"/>
    <property type="match status" value="1"/>
</dbReference>
<evidence type="ECO:0000256" key="1">
    <source>
        <dbReference type="ARBA" id="ARBA00001917"/>
    </source>
</evidence>
<feature type="binding site" evidence="8">
    <location>
        <position position="110"/>
    </location>
    <ligand>
        <name>FMN</name>
        <dbReference type="ChEBI" id="CHEBI:58210"/>
    </ligand>
</feature>
<dbReference type="OrthoDB" id="25826at2759"/>
<dbReference type="GO" id="GO:0003973">
    <property type="term" value="F:(S)-2-hydroxy-acid oxidase activity"/>
    <property type="evidence" value="ECO:0007669"/>
    <property type="project" value="UniProtKB-EC"/>
</dbReference>
<sequence>MDSNCPPVCILDFEKYAYSTLPRNALDYYRSGADHQQTLLDNRAAFQRYRLRPRVLRDVRKRDLSASILGERVSMPIGVAPTAMQRMAHPDGECANARAAESMETIFTLSTIATSSIEEVARAAPKSIKWFQVYIYKDRSMTHDLVIRAKQAGFKALVLTVDAPHFGRRLADVRNKFILPPHLRMANFNVDSKAAKQAGVSAGGSGISEYVMSMFDPSVTWKDLKWLSSISSLPIIVKGILTAEDAEEALHYNVAAILVSNHGARQVDGVPATIDVLSEVVKTVKGRCEVYLDGGITNGTDVFKALALGAKMVFVGRPMIWGLAYGGEAGARKVLQILHDEFSSTMALMGTDSFALSCMLIMQILIRKVVI</sequence>
<feature type="binding site" evidence="8">
    <location>
        <position position="238"/>
    </location>
    <ligand>
        <name>FMN</name>
        <dbReference type="ChEBI" id="CHEBI:58210"/>
    </ligand>
</feature>
<dbReference type="GO" id="GO:0001561">
    <property type="term" value="P:fatty acid alpha-oxidation"/>
    <property type="evidence" value="ECO:0007669"/>
    <property type="project" value="TreeGrafter"/>
</dbReference>
<feature type="active site" description="Proton acceptor" evidence="7">
    <location>
        <position position="262"/>
    </location>
</feature>
<dbReference type="GO" id="GO:0005782">
    <property type="term" value="C:peroxisomal matrix"/>
    <property type="evidence" value="ECO:0007669"/>
    <property type="project" value="TreeGrafter"/>
</dbReference>
<evidence type="ECO:0000256" key="7">
    <source>
        <dbReference type="PIRSR" id="PIRSR000138-1"/>
    </source>
</evidence>
<feature type="binding site" evidence="8">
    <location>
        <position position="169"/>
    </location>
    <ligand>
        <name>glyoxylate</name>
        <dbReference type="ChEBI" id="CHEBI:36655"/>
    </ligand>
</feature>
<dbReference type="EMBL" id="LR902633">
    <property type="protein sequence ID" value="CAD7250859.1"/>
    <property type="molecule type" value="Genomic_DNA"/>
</dbReference>
<evidence type="ECO:0000256" key="6">
    <source>
        <dbReference type="ARBA" id="ARBA00029327"/>
    </source>
</evidence>
<dbReference type="AlphaFoldDB" id="A0A7R9FQ42"/>
<dbReference type="PROSITE" id="PS51349">
    <property type="entry name" value="FMN_HYDROXY_ACID_DH_2"/>
    <property type="match status" value="1"/>
</dbReference>
<feature type="binding site" evidence="8">
    <location>
        <position position="160"/>
    </location>
    <ligand>
        <name>FMN</name>
        <dbReference type="ChEBI" id="CHEBI:58210"/>
    </ligand>
</feature>
<dbReference type="CDD" id="cd02809">
    <property type="entry name" value="alpha_hydroxyacid_oxid_FMN"/>
    <property type="match status" value="1"/>
</dbReference>
<feature type="binding site" evidence="8">
    <location>
        <position position="262"/>
    </location>
    <ligand>
        <name>glyoxylate</name>
        <dbReference type="ChEBI" id="CHEBI:36655"/>
    </ligand>
</feature>
<evidence type="ECO:0000256" key="8">
    <source>
        <dbReference type="PIRSR" id="PIRSR000138-2"/>
    </source>
</evidence>
<dbReference type="PIRSF" id="PIRSF000138">
    <property type="entry name" value="Al-hdrx_acd_dh"/>
    <property type="match status" value="1"/>
</dbReference>
<evidence type="ECO:0000256" key="2">
    <source>
        <dbReference type="ARBA" id="ARBA00013087"/>
    </source>
</evidence>
<dbReference type="Gene3D" id="3.20.20.70">
    <property type="entry name" value="Aldolase class I"/>
    <property type="match status" value="1"/>
</dbReference>